<dbReference type="GO" id="GO:0015074">
    <property type="term" value="P:DNA integration"/>
    <property type="evidence" value="ECO:0007669"/>
    <property type="project" value="UniProtKB-KW"/>
</dbReference>
<dbReference type="Proteomes" id="UP000238326">
    <property type="component" value="Unassembled WGS sequence"/>
</dbReference>
<dbReference type="PANTHER" id="PTHR30629">
    <property type="entry name" value="PROPHAGE INTEGRASE"/>
    <property type="match status" value="1"/>
</dbReference>
<evidence type="ECO:0000256" key="4">
    <source>
        <dbReference type="ARBA" id="ARBA00023172"/>
    </source>
</evidence>
<comment type="caution">
    <text evidence="6">The sequence shown here is derived from an EMBL/GenBank/DDBJ whole genome shotgun (WGS) entry which is preliminary data.</text>
</comment>
<dbReference type="InterPro" id="IPR025166">
    <property type="entry name" value="Integrase_DNA_bind_dom"/>
</dbReference>
<reference evidence="6 7" key="1">
    <citation type="submission" date="2018-03" db="EMBL/GenBank/DDBJ databases">
        <title>Comparative genomics illustrates the genes involved in a hyperalkaliphilic mechanisms of Serpentinomonas isolated from highly-alkaline calcium-rich serpentinized springs.</title>
        <authorList>
            <person name="Suzuki S."/>
            <person name="Ishii S."/>
            <person name="Walworth N."/>
            <person name="Bird L."/>
            <person name="Kuenen J.G."/>
            <person name="Nealson K.H."/>
        </authorList>
    </citation>
    <scope>NUCLEOTIDE SEQUENCE [LARGE SCALE GENOMIC DNA]</scope>
    <source>
        <strain evidence="6 7">83</strain>
    </source>
</reference>
<dbReference type="OrthoDB" id="9775880at2"/>
<keyword evidence="7" id="KW-1185">Reference proteome</keyword>
<sequence>MFFDARKAKLLKPGEHMLVEGCSGLRLVVSASRKSWTYRYKTIDGKIKQVAIGQWPAMSVQSAAAAWQELRTLRDGGADPAAQRRAAKKPTPAPKTYTVRELLQDYVDGHLMTSRKPEGAEAARRALQRLLDESPDFAGMSAALVTRSEAFDILDARKDRPTAAQKLRALLGAAWDYALDAGRLNGDVPNWWRAVMKGRLKSKGKIVGGQHVGQQRRVLRQDEVGELLAWLPHMHDIGRDAVVMYLWTCTRGVEIFGMRPEHIRQEADGWWWTVPKAQTKNARFEKSEDLRVPLIGRSLEVVQRRLGAVGESGWLFETVQKGEVKQYTQHFFSTYIYSLQPYSEKVARRDGEGLVIPVTNWTPHSLRRTGRTLLASLGCPDEIAEAIMGHMPQHIVGVYNLHSYDAERRLWLGKLDELLSSLHFDLPARP</sequence>
<keyword evidence="3" id="KW-0238">DNA-binding</keyword>
<feature type="domain" description="Tyr recombinase" evidence="5">
    <location>
        <begin position="214"/>
        <end position="412"/>
    </location>
</feature>
<evidence type="ECO:0000313" key="6">
    <source>
        <dbReference type="EMBL" id="PRD68739.1"/>
    </source>
</evidence>
<dbReference type="InterPro" id="IPR038488">
    <property type="entry name" value="Integrase_DNA-bd_sf"/>
</dbReference>
<dbReference type="GO" id="GO:0006310">
    <property type="term" value="P:DNA recombination"/>
    <property type="evidence" value="ECO:0007669"/>
    <property type="project" value="UniProtKB-KW"/>
</dbReference>
<protein>
    <submittedName>
        <fullName evidence="6">Integrase</fullName>
    </submittedName>
</protein>
<dbReference type="PROSITE" id="PS51898">
    <property type="entry name" value="TYR_RECOMBINASE"/>
    <property type="match status" value="1"/>
</dbReference>
<dbReference type="PANTHER" id="PTHR30629:SF2">
    <property type="entry name" value="PROPHAGE INTEGRASE INTS-RELATED"/>
    <property type="match status" value="1"/>
</dbReference>
<dbReference type="GO" id="GO:0003677">
    <property type="term" value="F:DNA binding"/>
    <property type="evidence" value="ECO:0007669"/>
    <property type="project" value="UniProtKB-KW"/>
</dbReference>
<accession>A0A2S9KE64</accession>
<name>A0A2S9KE64_9BURK</name>
<evidence type="ECO:0000256" key="1">
    <source>
        <dbReference type="ARBA" id="ARBA00008857"/>
    </source>
</evidence>
<dbReference type="Gene3D" id="3.30.160.390">
    <property type="entry name" value="Integrase, DNA-binding domain"/>
    <property type="match status" value="1"/>
</dbReference>
<comment type="similarity">
    <text evidence="1">Belongs to the 'phage' integrase family.</text>
</comment>
<dbReference type="SUPFAM" id="SSF56349">
    <property type="entry name" value="DNA breaking-rejoining enzymes"/>
    <property type="match status" value="1"/>
</dbReference>
<dbReference type="Gene3D" id="1.10.443.10">
    <property type="entry name" value="Intergrase catalytic core"/>
    <property type="match status" value="1"/>
</dbReference>
<organism evidence="6 7">
    <name type="scientific">Malikia spinosa</name>
    <dbReference type="NCBI Taxonomy" id="86180"/>
    <lineage>
        <taxon>Bacteria</taxon>
        <taxon>Pseudomonadati</taxon>
        <taxon>Pseudomonadota</taxon>
        <taxon>Betaproteobacteria</taxon>
        <taxon>Burkholderiales</taxon>
        <taxon>Comamonadaceae</taxon>
        <taxon>Malikia</taxon>
    </lineage>
</organism>
<dbReference type="Pfam" id="PF00589">
    <property type="entry name" value="Phage_integrase"/>
    <property type="match status" value="1"/>
</dbReference>
<keyword evidence="4" id="KW-0233">DNA recombination</keyword>
<evidence type="ECO:0000256" key="2">
    <source>
        <dbReference type="ARBA" id="ARBA00022908"/>
    </source>
</evidence>
<dbReference type="Pfam" id="PF13356">
    <property type="entry name" value="Arm-DNA-bind_3"/>
    <property type="match status" value="1"/>
</dbReference>
<gene>
    <name evidence="6" type="ORF">C6P61_09560</name>
</gene>
<dbReference type="InterPro" id="IPR010998">
    <property type="entry name" value="Integrase_recombinase_N"/>
</dbReference>
<proteinExistence type="inferred from homology"/>
<dbReference type="RefSeq" id="WP_105729698.1">
    <property type="nucleotide sequence ID" value="NZ_PVLR01000024.1"/>
</dbReference>
<evidence type="ECO:0000313" key="7">
    <source>
        <dbReference type="Proteomes" id="UP000238326"/>
    </source>
</evidence>
<dbReference type="EMBL" id="PVLR01000024">
    <property type="protein sequence ID" value="PRD68739.1"/>
    <property type="molecule type" value="Genomic_DNA"/>
</dbReference>
<dbReference type="InterPro" id="IPR050808">
    <property type="entry name" value="Phage_Integrase"/>
</dbReference>
<dbReference type="InterPro" id="IPR011010">
    <property type="entry name" value="DNA_brk_join_enz"/>
</dbReference>
<dbReference type="InterPro" id="IPR002104">
    <property type="entry name" value="Integrase_catalytic"/>
</dbReference>
<dbReference type="Gene3D" id="1.10.150.130">
    <property type="match status" value="1"/>
</dbReference>
<keyword evidence="2" id="KW-0229">DNA integration</keyword>
<dbReference type="InterPro" id="IPR013762">
    <property type="entry name" value="Integrase-like_cat_sf"/>
</dbReference>
<evidence type="ECO:0000256" key="3">
    <source>
        <dbReference type="ARBA" id="ARBA00023125"/>
    </source>
</evidence>
<dbReference type="AlphaFoldDB" id="A0A2S9KE64"/>
<evidence type="ECO:0000259" key="5">
    <source>
        <dbReference type="PROSITE" id="PS51898"/>
    </source>
</evidence>